<comment type="caution">
    <text evidence="1">The sequence shown here is derived from an EMBL/GenBank/DDBJ whole genome shotgun (WGS) entry which is preliminary data.</text>
</comment>
<dbReference type="AlphaFoldDB" id="G9NKH5"/>
<dbReference type="KEGG" id="tatv:25782601"/>
<evidence type="ECO:0000313" key="1">
    <source>
        <dbReference type="EMBL" id="EHK48398.1"/>
    </source>
</evidence>
<gene>
    <name evidence="1" type="ORF">TRIATDRAFT_305222</name>
</gene>
<organism evidence="1 2">
    <name type="scientific">Hypocrea atroviridis (strain ATCC 20476 / IMI 206040)</name>
    <name type="common">Trichoderma atroviride</name>
    <dbReference type="NCBI Taxonomy" id="452589"/>
    <lineage>
        <taxon>Eukaryota</taxon>
        <taxon>Fungi</taxon>
        <taxon>Dikarya</taxon>
        <taxon>Ascomycota</taxon>
        <taxon>Pezizomycotina</taxon>
        <taxon>Sordariomycetes</taxon>
        <taxon>Hypocreomycetidae</taxon>
        <taxon>Hypocreales</taxon>
        <taxon>Hypocreaceae</taxon>
        <taxon>Trichoderma</taxon>
    </lineage>
</organism>
<dbReference type="RefSeq" id="XP_013946568.1">
    <property type="nucleotide sequence ID" value="XM_014091093.1"/>
</dbReference>
<sequence>MVLLLSNLSSPASLIKTLSRIHADKAVANRRQRQLADRARLGRLLLPGDVVGSHSDANEYDTQVSDNDAEEDSIPGMDISYKLRKSVFRLGEGLKAQADANESRLVFDFTALTFDKDDIQDDVKVQSRIDFLLHPGIARCYWYSPEIDAVIEAATPIF</sequence>
<proteinExistence type="predicted"/>
<evidence type="ECO:0000313" key="2">
    <source>
        <dbReference type="Proteomes" id="UP000005426"/>
    </source>
</evidence>
<dbReference type="EMBL" id="ABDG02000018">
    <property type="protein sequence ID" value="EHK48398.1"/>
    <property type="molecule type" value="Genomic_DNA"/>
</dbReference>
<protein>
    <submittedName>
        <fullName evidence="1">Uncharacterized protein</fullName>
    </submittedName>
</protein>
<dbReference type="HOGENOM" id="CLU_1669604_0_0_1"/>
<accession>G9NKH5</accession>
<dbReference type="Proteomes" id="UP000005426">
    <property type="component" value="Unassembled WGS sequence"/>
</dbReference>
<keyword evidence="2" id="KW-1185">Reference proteome</keyword>
<reference evidence="1 2" key="1">
    <citation type="journal article" date="2011" name="Genome Biol.">
        <title>Comparative genome sequence analysis underscores mycoparasitism as the ancestral life style of Trichoderma.</title>
        <authorList>
            <person name="Kubicek C.P."/>
            <person name="Herrera-Estrella A."/>
            <person name="Seidl-Seiboth V."/>
            <person name="Martinez D.A."/>
            <person name="Druzhinina I.S."/>
            <person name="Thon M."/>
            <person name="Zeilinger S."/>
            <person name="Casas-Flores S."/>
            <person name="Horwitz B.A."/>
            <person name="Mukherjee P.K."/>
            <person name="Mukherjee M."/>
            <person name="Kredics L."/>
            <person name="Alcaraz L.D."/>
            <person name="Aerts A."/>
            <person name="Antal Z."/>
            <person name="Atanasova L."/>
            <person name="Cervantes-Badillo M.G."/>
            <person name="Challacombe J."/>
            <person name="Chertkov O."/>
            <person name="McCluskey K."/>
            <person name="Coulpier F."/>
            <person name="Deshpande N."/>
            <person name="von Doehren H."/>
            <person name="Ebbole D.J."/>
            <person name="Esquivel-Naranjo E.U."/>
            <person name="Fekete E."/>
            <person name="Flipphi M."/>
            <person name="Glaser F."/>
            <person name="Gomez-Rodriguez E.Y."/>
            <person name="Gruber S."/>
            <person name="Han C."/>
            <person name="Henrissat B."/>
            <person name="Hermosa R."/>
            <person name="Hernandez-Onate M."/>
            <person name="Karaffa L."/>
            <person name="Kosti I."/>
            <person name="Le Crom S."/>
            <person name="Lindquist E."/>
            <person name="Lucas S."/>
            <person name="Luebeck M."/>
            <person name="Luebeck P.S."/>
            <person name="Margeot A."/>
            <person name="Metz B."/>
            <person name="Misra M."/>
            <person name="Nevalainen H."/>
            <person name="Omann M."/>
            <person name="Packer N."/>
            <person name="Perrone G."/>
            <person name="Uresti-Rivera E.E."/>
            <person name="Salamov A."/>
            <person name="Schmoll M."/>
            <person name="Seiboth B."/>
            <person name="Shapiro H."/>
            <person name="Sukno S."/>
            <person name="Tamayo-Ramos J.A."/>
            <person name="Tisch D."/>
            <person name="Wiest A."/>
            <person name="Wilkinson H.H."/>
            <person name="Zhang M."/>
            <person name="Coutinho P.M."/>
            <person name="Kenerley C.M."/>
            <person name="Monte E."/>
            <person name="Baker S.E."/>
            <person name="Grigoriev I.V."/>
        </authorList>
    </citation>
    <scope>NUCLEOTIDE SEQUENCE [LARGE SCALE GENOMIC DNA]</scope>
    <source>
        <strain evidence="2">ATCC 20476 / IMI 206040</strain>
    </source>
</reference>
<dbReference type="GeneID" id="25782601"/>
<name>G9NKH5_HYPAI</name>